<dbReference type="PANTHER" id="PTHR43427">
    <property type="entry name" value="CHLORIDE CHANNEL PROTEIN CLC-E"/>
    <property type="match status" value="1"/>
</dbReference>
<keyword evidence="7" id="KW-0869">Chloride channel</keyword>
<dbReference type="Gene3D" id="1.10.3080.10">
    <property type="entry name" value="Clc chloride channel"/>
    <property type="match status" value="1"/>
</dbReference>
<comment type="caution">
    <text evidence="12">The sequence shown here is derived from an EMBL/GenBank/DDBJ whole genome shotgun (WGS) entry which is preliminary data.</text>
</comment>
<keyword evidence="2" id="KW-0813">Transport</keyword>
<dbReference type="CDD" id="cd01034">
    <property type="entry name" value="EriC_like"/>
    <property type="match status" value="1"/>
</dbReference>
<evidence type="ECO:0000256" key="11">
    <source>
        <dbReference type="SAM" id="Phobius"/>
    </source>
</evidence>
<evidence type="ECO:0000256" key="3">
    <source>
        <dbReference type="ARBA" id="ARBA00022692"/>
    </source>
</evidence>
<dbReference type="PRINTS" id="PR00762">
    <property type="entry name" value="CLCHANNEL"/>
</dbReference>
<evidence type="ECO:0000256" key="10">
    <source>
        <dbReference type="SAM" id="MobiDB-lite"/>
    </source>
</evidence>
<dbReference type="PANTHER" id="PTHR43427:SF6">
    <property type="entry name" value="CHLORIDE CHANNEL PROTEIN CLC-E"/>
    <property type="match status" value="1"/>
</dbReference>
<proteinExistence type="predicted"/>
<keyword evidence="6 11" id="KW-0472">Membrane</keyword>
<dbReference type="EMBL" id="JAAYYV010000473">
    <property type="protein sequence ID" value="NLF55912.1"/>
    <property type="molecule type" value="Genomic_DNA"/>
</dbReference>
<feature type="transmembrane region" description="Helical" evidence="11">
    <location>
        <begin position="299"/>
        <end position="317"/>
    </location>
</feature>
<feature type="transmembrane region" description="Helical" evidence="11">
    <location>
        <begin position="224"/>
        <end position="245"/>
    </location>
</feature>
<dbReference type="InterPro" id="IPR050368">
    <property type="entry name" value="ClC-type_chloride_channel"/>
</dbReference>
<evidence type="ECO:0000256" key="4">
    <source>
        <dbReference type="ARBA" id="ARBA00022989"/>
    </source>
</evidence>
<protein>
    <submittedName>
        <fullName evidence="12">Chloride channel protein</fullName>
    </submittedName>
</protein>
<evidence type="ECO:0000256" key="1">
    <source>
        <dbReference type="ARBA" id="ARBA00004141"/>
    </source>
</evidence>
<evidence type="ECO:0000256" key="6">
    <source>
        <dbReference type="ARBA" id="ARBA00023136"/>
    </source>
</evidence>
<feature type="transmembrane region" description="Helical" evidence="11">
    <location>
        <begin position="257"/>
        <end position="279"/>
    </location>
</feature>
<keyword evidence="8" id="KW-0868">Chloride</keyword>
<feature type="transmembrane region" description="Helical" evidence="11">
    <location>
        <begin position="337"/>
        <end position="355"/>
    </location>
</feature>
<evidence type="ECO:0000313" key="12">
    <source>
        <dbReference type="EMBL" id="NLF55912.1"/>
    </source>
</evidence>
<evidence type="ECO:0000256" key="8">
    <source>
        <dbReference type="ARBA" id="ARBA00023214"/>
    </source>
</evidence>
<evidence type="ECO:0000256" key="2">
    <source>
        <dbReference type="ARBA" id="ARBA00022448"/>
    </source>
</evidence>
<dbReference type="Proteomes" id="UP000536534">
    <property type="component" value="Unassembled WGS sequence"/>
</dbReference>
<dbReference type="Pfam" id="PF00654">
    <property type="entry name" value="Voltage_CLC"/>
    <property type="match status" value="1"/>
</dbReference>
<keyword evidence="3 11" id="KW-0812">Transmembrane</keyword>
<evidence type="ECO:0000313" key="13">
    <source>
        <dbReference type="Proteomes" id="UP000536534"/>
    </source>
</evidence>
<dbReference type="OrthoDB" id="9767361at2"/>
<dbReference type="InterPro" id="IPR014743">
    <property type="entry name" value="Cl-channel_core"/>
</dbReference>
<dbReference type="AlphaFoldDB" id="A0A7X7LZ48"/>
<feature type="transmembrane region" description="Helical" evidence="11">
    <location>
        <begin position="388"/>
        <end position="412"/>
    </location>
</feature>
<name>A0A7X7LZ48_9RHOO</name>
<sequence>MSEPTPPATAPERPSRTQRALKRLARGGRRYALPWLSARRWHRRLLLVGAALLAGLIAIAFAIGAELAIETHGHWTKQYPWATLLIAPAGFAAMAWLSRRFFPGTDGSGIPQAIAASMADNGLVRRQLLSFRIAIAKTLLTLGGLLSGASIGREGPSVQIGASVMHMLASRRRRHRRSIASHRDLIIAGSGAGIAAAFNTPLGGIMFAIEEMCRQRAFHANSTTLTAVIFAGLMSLAILGNYTYFGRTPAALAWPGGIWPVLACGALGGLLGGGFARLLIASARGLPGRLGRFARHRPIAFAAACGLATGIIGLLTLGQTYGTGYAESKAALEGTATLPMAFMFAKMAVIWLAFVSRIPGGIFAPALAVGAGLGSDISLLLPGEPDPAILVLGMVAFLAGMTQTPITSFVIVMEMTANHQMLLPLMATAVVAHGFSRSVAPIPLYHALALPALRGAEARALVQQRAEAATRAKKAAAAGSADGAAGSPTEGAANPPDDAAARAADAGPPASDTKTQAG</sequence>
<evidence type="ECO:0000256" key="7">
    <source>
        <dbReference type="ARBA" id="ARBA00023173"/>
    </source>
</evidence>
<comment type="subcellular location">
    <subcellularLocation>
        <location evidence="1">Membrane</location>
        <topology evidence="1">Multi-pass membrane protein</topology>
    </subcellularLocation>
</comment>
<feature type="compositionally biased region" description="Low complexity" evidence="10">
    <location>
        <begin position="475"/>
        <end position="512"/>
    </location>
</feature>
<feature type="transmembrane region" description="Helical" evidence="11">
    <location>
        <begin position="45"/>
        <end position="67"/>
    </location>
</feature>
<gene>
    <name evidence="12" type="ORF">GX576_16220</name>
</gene>
<dbReference type="SUPFAM" id="SSF81340">
    <property type="entry name" value="Clc chloride channel"/>
    <property type="match status" value="1"/>
</dbReference>
<dbReference type="RefSeq" id="WP_083200210.1">
    <property type="nucleotide sequence ID" value="NZ_MBFM01000001.1"/>
</dbReference>
<dbReference type="InterPro" id="IPR001807">
    <property type="entry name" value="ClC"/>
</dbReference>
<feature type="transmembrane region" description="Helical" evidence="11">
    <location>
        <begin position="79"/>
        <end position="97"/>
    </location>
</feature>
<organism evidence="12 13">
    <name type="scientific">Thauera phenolivorans</name>
    <dbReference type="NCBI Taxonomy" id="1792543"/>
    <lineage>
        <taxon>Bacteria</taxon>
        <taxon>Pseudomonadati</taxon>
        <taxon>Pseudomonadota</taxon>
        <taxon>Betaproteobacteria</taxon>
        <taxon>Rhodocyclales</taxon>
        <taxon>Zoogloeaceae</taxon>
        <taxon>Thauera</taxon>
    </lineage>
</organism>
<feature type="transmembrane region" description="Helical" evidence="11">
    <location>
        <begin position="362"/>
        <end position="382"/>
    </location>
</feature>
<reference evidence="12 13" key="1">
    <citation type="journal article" date="2020" name="Biotechnol. Biofuels">
        <title>New insights from the biogas microbiome by comprehensive genome-resolved metagenomics of nearly 1600 species originating from multiple anaerobic digesters.</title>
        <authorList>
            <person name="Campanaro S."/>
            <person name="Treu L."/>
            <person name="Rodriguez-R L.M."/>
            <person name="Kovalovszki A."/>
            <person name="Ziels R.M."/>
            <person name="Maus I."/>
            <person name="Zhu X."/>
            <person name="Kougias P.G."/>
            <person name="Basile A."/>
            <person name="Luo G."/>
            <person name="Schluter A."/>
            <person name="Konstantinidis K.T."/>
            <person name="Angelidaki I."/>
        </authorList>
    </citation>
    <scope>NUCLEOTIDE SEQUENCE [LARGE SCALE GENOMIC DNA]</scope>
    <source>
        <strain evidence="12">AS06rmzACSIP_256</strain>
    </source>
</reference>
<dbReference type="GO" id="GO:0034707">
    <property type="term" value="C:chloride channel complex"/>
    <property type="evidence" value="ECO:0007669"/>
    <property type="project" value="UniProtKB-KW"/>
</dbReference>
<evidence type="ECO:0000256" key="9">
    <source>
        <dbReference type="ARBA" id="ARBA00023303"/>
    </source>
</evidence>
<keyword evidence="9" id="KW-0407">Ion channel</keyword>
<keyword evidence="4 11" id="KW-1133">Transmembrane helix</keyword>
<feature type="region of interest" description="Disordered" evidence="10">
    <location>
        <begin position="472"/>
        <end position="518"/>
    </location>
</feature>
<accession>A0A7X7LZ48</accession>
<evidence type="ECO:0000256" key="5">
    <source>
        <dbReference type="ARBA" id="ARBA00023065"/>
    </source>
</evidence>
<dbReference type="GO" id="GO:0005254">
    <property type="term" value="F:chloride channel activity"/>
    <property type="evidence" value="ECO:0007669"/>
    <property type="project" value="UniProtKB-KW"/>
</dbReference>
<keyword evidence="5" id="KW-0406">Ion transport</keyword>